<evidence type="ECO:0000256" key="2">
    <source>
        <dbReference type="ARBA" id="ARBA00017767"/>
    </source>
</evidence>
<feature type="domain" description="Calcineurin-like phosphoesterase" evidence="7">
    <location>
        <begin position="13"/>
        <end position="169"/>
    </location>
</feature>
<dbReference type="GeneID" id="118425843"/>
<evidence type="ECO:0000256" key="1">
    <source>
        <dbReference type="ARBA" id="ARBA00005945"/>
    </source>
</evidence>
<evidence type="ECO:0000256" key="3">
    <source>
        <dbReference type="ARBA" id="ARBA00022448"/>
    </source>
</evidence>
<dbReference type="PANTHER" id="PTHR11124">
    <property type="entry name" value="VACUOLAR SORTING PROTEIN VPS29"/>
    <property type="match status" value="1"/>
</dbReference>
<gene>
    <name evidence="9" type="primary">LOC118425843</name>
</gene>
<dbReference type="Pfam" id="PF12850">
    <property type="entry name" value="Metallophos_2"/>
    <property type="match status" value="1"/>
</dbReference>
<evidence type="ECO:0000256" key="5">
    <source>
        <dbReference type="ARBA" id="ARBA00031913"/>
    </source>
</evidence>
<dbReference type="Gene3D" id="3.60.21.10">
    <property type="match status" value="1"/>
</dbReference>
<dbReference type="InterPro" id="IPR028661">
    <property type="entry name" value="Vps29"/>
</dbReference>
<dbReference type="Proteomes" id="UP000001554">
    <property type="component" value="Chromosome 11"/>
</dbReference>
<dbReference type="InterPro" id="IPR000979">
    <property type="entry name" value="Phosphodiesterase_MJ0936/Vps29"/>
</dbReference>
<evidence type="ECO:0000313" key="9">
    <source>
        <dbReference type="RefSeq" id="XP_035690847.1"/>
    </source>
</evidence>
<evidence type="ECO:0000256" key="6">
    <source>
        <dbReference type="RuleBase" id="RU362040"/>
    </source>
</evidence>
<proteinExistence type="inferred from homology"/>
<dbReference type="InterPro" id="IPR029052">
    <property type="entry name" value="Metallo-depent_PP-like"/>
</dbReference>
<evidence type="ECO:0000259" key="7">
    <source>
        <dbReference type="Pfam" id="PF12850"/>
    </source>
</evidence>
<dbReference type="CDD" id="cd07394">
    <property type="entry name" value="MPP_Vps29"/>
    <property type="match status" value="1"/>
</dbReference>
<dbReference type="NCBIfam" id="TIGR00040">
    <property type="entry name" value="yfcE"/>
    <property type="match status" value="1"/>
</dbReference>
<evidence type="ECO:0000256" key="4">
    <source>
        <dbReference type="ARBA" id="ARBA00022927"/>
    </source>
</evidence>
<dbReference type="RefSeq" id="XP_035690847.1">
    <property type="nucleotide sequence ID" value="XM_035834954.1"/>
</dbReference>
<organism evidence="8 9">
    <name type="scientific">Branchiostoma floridae</name>
    <name type="common">Florida lancelet</name>
    <name type="synonym">Amphioxus</name>
    <dbReference type="NCBI Taxonomy" id="7739"/>
    <lineage>
        <taxon>Eukaryota</taxon>
        <taxon>Metazoa</taxon>
        <taxon>Chordata</taxon>
        <taxon>Cephalochordata</taxon>
        <taxon>Leptocardii</taxon>
        <taxon>Amphioxiformes</taxon>
        <taxon>Branchiostomatidae</taxon>
        <taxon>Branchiostoma</taxon>
    </lineage>
</organism>
<dbReference type="SUPFAM" id="SSF56300">
    <property type="entry name" value="Metallo-dependent phosphatases"/>
    <property type="match status" value="1"/>
</dbReference>
<dbReference type="FunFam" id="3.60.21.10:FF:000015">
    <property type="entry name" value="Vacuolar protein sorting-associated protein 29"/>
    <property type="match status" value="1"/>
</dbReference>
<dbReference type="GO" id="GO:0042147">
    <property type="term" value="P:retrograde transport, endosome to Golgi"/>
    <property type="evidence" value="ECO:0007669"/>
    <property type="project" value="InterPro"/>
</dbReference>
<sequence>MRVSVSRTDPAKMLVLVLGDLHIPYRSNGMPAKFKKLLVPGKIQHILCTGNLCTKESFDYLKTLASDVHVVKGDFDENLSYPEQKVVTVGQFKIGLCHGHQVVPWGDIESLAMVQRQLDVDILISGHTHKFEAFEHENKFYINPGTATGAYNALDSGVTPSFVLMDIQSQPTCVLVHVVCSNNCFLLFPVVV</sequence>
<dbReference type="GO" id="GO:0005829">
    <property type="term" value="C:cytosol"/>
    <property type="evidence" value="ECO:0007669"/>
    <property type="project" value="GOC"/>
</dbReference>
<dbReference type="AlphaFoldDB" id="A0A9J7LXB1"/>
<keyword evidence="8" id="KW-1185">Reference proteome</keyword>
<evidence type="ECO:0000313" key="8">
    <source>
        <dbReference type="Proteomes" id="UP000001554"/>
    </source>
</evidence>
<keyword evidence="4 6" id="KW-0653">Protein transport</keyword>
<name>A0A9J7LXB1_BRAFL</name>
<dbReference type="GO" id="GO:0031410">
    <property type="term" value="C:cytoplasmic vesicle"/>
    <property type="evidence" value="ECO:0007669"/>
    <property type="project" value="UniProtKB-ARBA"/>
</dbReference>
<comment type="function">
    <text evidence="6">Component of the commander complex that is essential for endosomal recycling of transmembrane cargos; the commander complex is composed of the Csubcomplex and the retriever subcomplex. Component of the retriever complex, which is a heterotrimeric complex related to retromer cargo-selective complex (CSC) and essential for retromer-independent retrieval and recycling of numerous cargos. Component of the retromer cargo-selective complex (CSC). The CSC is believed to be the core functional component of retromer or respective retromer complex variants acting to prevent missorting of selected transmembrane cargo proteins into the lysosomal degradation pathway. In the endosomes, retriever complex drives the retrieval and recycling of NxxY-motif-containing cargo proteins by coupling to snx17, a cargo essential for the homeostatic maintenance of numerous cell surface proteins associated with processes that include cell migration, cell adhesion, nutrient supply and cell signaling. The recruitment of the retriever complex to the endosomal membrane involves Cand WASH complexes.</text>
</comment>
<accession>A0A9J7LXB1</accession>
<reference evidence="8" key="1">
    <citation type="journal article" date="2020" name="Nat. Ecol. Evol.">
        <title>Deeply conserved synteny resolves early events in vertebrate evolution.</title>
        <authorList>
            <person name="Simakov O."/>
            <person name="Marletaz F."/>
            <person name="Yue J.X."/>
            <person name="O'Connell B."/>
            <person name="Jenkins J."/>
            <person name="Brandt A."/>
            <person name="Calef R."/>
            <person name="Tung C.H."/>
            <person name="Huang T.K."/>
            <person name="Schmutz J."/>
            <person name="Satoh N."/>
            <person name="Yu J.K."/>
            <person name="Putnam N.H."/>
            <person name="Green R.E."/>
            <person name="Rokhsar D.S."/>
        </authorList>
    </citation>
    <scope>NUCLEOTIDE SEQUENCE [LARGE SCALE GENOMIC DNA]</scope>
    <source>
        <strain evidence="8">S238N-H82</strain>
    </source>
</reference>
<reference evidence="9" key="2">
    <citation type="submission" date="2025-08" db="UniProtKB">
        <authorList>
            <consortium name="RefSeq"/>
        </authorList>
    </citation>
    <scope>IDENTIFICATION</scope>
    <source>
        <strain evidence="9">S238N-H82</strain>
        <tissue evidence="9">Testes</tissue>
    </source>
</reference>
<comment type="similarity">
    <text evidence="1 6">Belongs to the VPS29 family.</text>
</comment>
<keyword evidence="3 6" id="KW-0813">Transport</keyword>
<protein>
    <recommendedName>
        <fullName evidence="2 6">Vacuolar protein sorting-associated protein 29</fullName>
    </recommendedName>
    <alternativeName>
        <fullName evidence="5 6">Vesicle protein sorting 29</fullName>
    </alternativeName>
</protein>
<dbReference type="GO" id="GO:0015031">
    <property type="term" value="P:protein transport"/>
    <property type="evidence" value="ECO:0007669"/>
    <property type="project" value="UniProtKB-KW"/>
</dbReference>
<dbReference type="GO" id="GO:0030904">
    <property type="term" value="C:retromer complex"/>
    <property type="evidence" value="ECO:0007669"/>
    <property type="project" value="InterPro"/>
</dbReference>
<dbReference type="InterPro" id="IPR024654">
    <property type="entry name" value="Calcineurin-like_PHP_lpxH"/>
</dbReference>